<feature type="transmembrane region" description="Helical" evidence="1">
    <location>
        <begin position="83"/>
        <end position="104"/>
    </location>
</feature>
<evidence type="ECO:0000256" key="1">
    <source>
        <dbReference type="SAM" id="Phobius"/>
    </source>
</evidence>
<comment type="caution">
    <text evidence="2">The sequence shown here is derived from an EMBL/GenBank/DDBJ whole genome shotgun (WGS) entry which is preliminary data.</text>
</comment>
<name>A0A0G8EYJ4_BACCE</name>
<evidence type="ECO:0000313" key="3">
    <source>
        <dbReference type="Proteomes" id="UP000035214"/>
    </source>
</evidence>
<keyword evidence="1" id="KW-0472">Membrane</keyword>
<gene>
    <name evidence="2" type="ORF">B4077_3458</name>
</gene>
<protein>
    <submittedName>
        <fullName evidence="2">Uncharacterized protein</fullName>
    </submittedName>
</protein>
<accession>A0A0G8EYJ4</accession>
<organism evidence="2 3">
    <name type="scientific">Bacillus cereus</name>
    <dbReference type="NCBI Taxonomy" id="1396"/>
    <lineage>
        <taxon>Bacteria</taxon>
        <taxon>Bacillati</taxon>
        <taxon>Bacillota</taxon>
        <taxon>Bacilli</taxon>
        <taxon>Bacillales</taxon>
        <taxon>Bacillaceae</taxon>
        <taxon>Bacillus</taxon>
        <taxon>Bacillus cereus group</taxon>
    </lineage>
</organism>
<keyword evidence="1" id="KW-1133">Transmembrane helix</keyword>
<sequence length="106" mass="12306">MRVRKERIFFRKFIDRSYKDKENTIRKYNSLSPFAFFHMSDQVLNTYIALGVMGTVLIGAVLLEKYLVQNDHIFAAKFVSGSIYYGMRVGGVCLIGYAFVRIVIMF</sequence>
<evidence type="ECO:0000313" key="2">
    <source>
        <dbReference type="EMBL" id="KLA29398.1"/>
    </source>
</evidence>
<dbReference type="EMBL" id="LCYI01000022">
    <property type="protein sequence ID" value="KLA29398.1"/>
    <property type="molecule type" value="Genomic_DNA"/>
</dbReference>
<keyword evidence="1" id="KW-0812">Transmembrane</keyword>
<dbReference type="AlphaFoldDB" id="A0A0G8EYJ4"/>
<reference evidence="2 3" key="1">
    <citation type="submission" date="2015-04" db="EMBL/GenBank/DDBJ databases">
        <title>Draft Genome Sequences of Eight Spore-Forming Food Isolates of Bacillus cereus Genome sequencing.</title>
        <authorList>
            <person name="Krawcyk A.O."/>
            <person name="de Jong A."/>
            <person name="Eijlander R.T."/>
            <person name="Berendsen E.M."/>
            <person name="Holsappel S."/>
            <person name="Wells-Bennik M."/>
            <person name="Kuipers O.P."/>
        </authorList>
    </citation>
    <scope>NUCLEOTIDE SEQUENCE [LARGE SCALE GENOMIC DNA]</scope>
    <source>
        <strain evidence="2 3">B4077</strain>
    </source>
</reference>
<dbReference type="PATRIC" id="fig|1396.428.peg.4553"/>
<feature type="transmembrane region" description="Helical" evidence="1">
    <location>
        <begin position="44"/>
        <end position="63"/>
    </location>
</feature>
<dbReference type="RefSeq" id="WP_046955292.1">
    <property type="nucleotide sequence ID" value="NZ_LCYI01000022.1"/>
</dbReference>
<proteinExistence type="predicted"/>
<dbReference type="Proteomes" id="UP000035214">
    <property type="component" value="Unassembled WGS sequence"/>
</dbReference>